<dbReference type="NCBIfam" id="NF004846">
    <property type="entry name" value="PRK06197.1"/>
    <property type="match status" value="1"/>
</dbReference>
<dbReference type="SUPFAM" id="SSF51735">
    <property type="entry name" value="NAD(P)-binding Rossmann-fold domains"/>
    <property type="match status" value="1"/>
</dbReference>
<dbReference type="InterPro" id="IPR036291">
    <property type="entry name" value="NAD(P)-bd_dom_sf"/>
</dbReference>
<name>A0ABX1GCC9_9GAMM</name>
<comment type="similarity">
    <text evidence="2">Belongs to the short-chain dehydrogenases/reductases (SDR) family.</text>
</comment>
<dbReference type="EMBL" id="JAAWWK010000001">
    <property type="protein sequence ID" value="NKI15924.1"/>
    <property type="molecule type" value="Genomic_DNA"/>
</dbReference>
<protein>
    <submittedName>
        <fullName evidence="3">SDR family NAD(P)-dependent oxidoreductase</fullName>
    </submittedName>
</protein>
<dbReference type="PANTHER" id="PTHR43157:SF31">
    <property type="entry name" value="PHOSPHATIDYLINOSITOL-GLYCAN BIOSYNTHESIS CLASS F PROTEIN"/>
    <property type="match status" value="1"/>
</dbReference>
<dbReference type="Gene3D" id="3.40.50.720">
    <property type="entry name" value="NAD(P)-binding Rossmann-like Domain"/>
    <property type="match status" value="1"/>
</dbReference>
<dbReference type="Pfam" id="PF00106">
    <property type="entry name" value="adh_short"/>
    <property type="match status" value="1"/>
</dbReference>
<organism evidence="3 4">
    <name type="scientific">Spongiibacter thalassae</name>
    <dbReference type="NCBI Taxonomy" id="2721624"/>
    <lineage>
        <taxon>Bacteria</taxon>
        <taxon>Pseudomonadati</taxon>
        <taxon>Pseudomonadota</taxon>
        <taxon>Gammaproteobacteria</taxon>
        <taxon>Cellvibrionales</taxon>
        <taxon>Spongiibacteraceae</taxon>
        <taxon>Spongiibacter</taxon>
    </lineage>
</organism>
<evidence type="ECO:0000313" key="3">
    <source>
        <dbReference type="EMBL" id="NKI15924.1"/>
    </source>
</evidence>
<evidence type="ECO:0000256" key="1">
    <source>
        <dbReference type="ARBA" id="ARBA00023002"/>
    </source>
</evidence>
<dbReference type="Proteomes" id="UP000765845">
    <property type="component" value="Unassembled WGS sequence"/>
</dbReference>
<dbReference type="CDD" id="cd05327">
    <property type="entry name" value="retinol-DH_like_SDR_c_like"/>
    <property type="match status" value="1"/>
</dbReference>
<gene>
    <name evidence="3" type="ORF">HCU74_00700</name>
</gene>
<reference evidence="3 4" key="1">
    <citation type="submission" date="2020-04" db="EMBL/GenBank/DDBJ databases">
        <authorList>
            <person name="Yoon J."/>
        </authorList>
    </citation>
    <scope>NUCLEOTIDE SEQUENCE [LARGE SCALE GENOMIC DNA]</scope>
    <source>
        <strain evidence="3 4">KMU-166</strain>
    </source>
</reference>
<evidence type="ECO:0000313" key="4">
    <source>
        <dbReference type="Proteomes" id="UP000765845"/>
    </source>
</evidence>
<proteinExistence type="inferred from homology"/>
<accession>A0ABX1GCC9</accession>
<evidence type="ECO:0000256" key="2">
    <source>
        <dbReference type="RuleBase" id="RU000363"/>
    </source>
</evidence>
<keyword evidence="4" id="KW-1185">Reference proteome</keyword>
<dbReference type="InterPro" id="IPR002347">
    <property type="entry name" value="SDR_fam"/>
</dbReference>
<dbReference type="PRINTS" id="PR00080">
    <property type="entry name" value="SDRFAMILY"/>
</dbReference>
<keyword evidence="1" id="KW-0560">Oxidoreductase</keyword>
<dbReference type="RefSeq" id="WP_168448478.1">
    <property type="nucleotide sequence ID" value="NZ_JAAWWK010000001.1"/>
</dbReference>
<sequence>MPKGFTDKDVPNMAGKVAVVTGSNTGLGFEAAKVLAGRGAEVVVACRSKDKAEAAMAQIRQEHSNALLKYVPLDLGSLSSVKEAAAQINALPRLDLLINNAGIMIPPYELTADGFESQFGVNHLGPFALTGLLLDKLNEAPAGRIVNTSSLAANKGRFLFDDINAETGYDAMERYSMSKLANLAFSNELDKRLKASGSKCVSIACHPGIATTELSRHFPWWVMLGAPLFWLLCNSPKQGAWPTLMAATDPSLQGGEFCGPSKRKQMAGPGVLVKASANYSQADANKLWDLSAELTGIDYLRNAG</sequence>
<dbReference type="PRINTS" id="PR00081">
    <property type="entry name" value="GDHRDH"/>
</dbReference>
<dbReference type="PANTHER" id="PTHR43157">
    <property type="entry name" value="PHOSPHATIDYLINOSITOL-GLYCAN BIOSYNTHESIS CLASS F PROTEIN-RELATED"/>
    <property type="match status" value="1"/>
</dbReference>
<comment type="caution">
    <text evidence="3">The sequence shown here is derived from an EMBL/GenBank/DDBJ whole genome shotgun (WGS) entry which is preliminary data.</text>
</comment>